<evidence type="ECO:0000313" key="1">
    <source>
        <dbReference type="EMBL" id="MFD0854892.1"/>
    </source>
</evidence>
<dbReference type="Proteomes" id="UP001597083">
    <property type="component" value="Unassembled WGS sequence"/>
</dbReference>
<keyword evidence="2" id="KW-1185">Reference proteome</keyword>
<reference evidence="2" key="1">
    <citation type="journal article" date="2019" name="Int. J. Syst. Evol. Microbiol.">
        <title>The Global Catalogue of Microorganisms (GCM) 10K type strain sequencing project: providing services to taxonomists for standard genome sequencing and annotation.</title>
        <authorList>
            <consortium name="The Broad Institute Genomics Platform"/>
            <consortium name="The Broad Institute Genome Sequencing Center for Infectious Disease"/>
            <person name="Wu L."/>
            <person name="Ma J."/>
        </authorList>
    </citation>
    <scope>NUCLEOTIDE SEQUENCE [LARGE SCALE GENOMIC DNA]</scope>
    <source>
        <strain evidence="2">JCM 31696</strain>
    </source>
</reference>
<feature type="non-terminal residue" evidence="1">
    <location>
        <position position="1"/>
    </location>
</feature>
<organism evidence="1 2">
    <name type="scientific">Actinomadura adrarensis</name>
    <dbReference type="NCBI Taxonomy" id="1819600"/>
    <lineage>
        <taxon>Bacteria</taxon>
        <taxon>Bacillati</taxon>
        <taxon>Actinomycetota</taxon>
        <taxon>Actinomycetes</taxon>
        <taxon>Streptosporangiales</taxon>
        <taxon>Thermomonosporaceae</taxon>
        <taxon>Actinomadura</taxon>
    </lineage>
</organism>
<gene>
    <name evidence="1" type="ORF">ACFQ07_21810</name>
</gene>
<dbReference type="EMBL" id="JBHTIR010003240">
    <property type="protein sequence ID" value="MFD0854892.1"/>
    <property type="molecule type" value="Genomic_DNA"/>
</dbReference>
<name>A0ABW3CLN9_9ACTN</name>
<protein>
    <recommendedName>
        <fullName evidence="3">Lipoprotein</fullName>
    </recommendedName>
</protein>
<sequence length="78" mass="9145">DELAARQRRQDCPAAVRRMARSLTAQQRDDLASMSSSRMQWYSGRTGPGYVRLDPNPLELTRISFVKYEDRWQISRIE</sequence>
<comment type="caution">
    <text evidence="1">The sequence shown here is derived from an EMBL/GenBank/DDBJ whole genome shotgun (WGS) entry which is preliminary data.</text>
</comment>
<evidence type="ECO:0000313" key="2">
    <source>
        <dbReference type="Proteomes" id="UP001597083"/>
    </source>
</evidence>
<evidence type="ECO:0008006" key="3">
    <source>
        <dbReference type="Google" id="ProtNLM"/>
    </source>
</evidence>
<accession>A0ABW3CLN9</accession>
<proteinExistence type="predicted"/>